<evidence type="ECO:0000313" key="3">
    <source>
        <dbReference type="Proteomes" id="UP000054560"/>
    </source>
</evidence>
<gene>
    <name evidence="2" type="ORF">SARC_01365</name>
</gene>
<proteinExistence type="predicted"/>
<dbReference type="Proteomes" id="UP000054560">
    <property type="component" value="Unassembled WGS sequence"/>
</dbReference>
<reference evidence="2 3" key="1">
    <citation type="submission" date="2011-02" db="EMBL/GenBank/DDBJ databases">
        <title>The Genome Sequence of Sphaeroforma arctica JP610.</title>
        <authorList>
            <consortium name="The Broad Institute Genome Sequencing Platform"/>
            <person name="Russ C."/>
            <person name="Cuomo C."/>
            <person name="Young S.K."/>
            <person name="Zeng Q."/>
            <person name="Gargeya S."/>
            <person name="Alvarado L."/>
            <person name="Berlin A."/>
            <person name="Chapman S.B."/>
            <person name="Chen Z."/>
            <person name="Freedman E."/>
            <person name="Gellesch M."/>
            <person name="Goldberg J."/>
            <person name="Griggs A."/>
            <person name="Gujja S."/>
            <person name="Heilman E."/>
            <person name="Heiman D."/>
            <person name="Howarth C."/>
            <person name="Mehta T."/>
            <person name="Neiman D."/>
            <person name="Pearson M."/>
            <person name="Roberts A."/>
            <person name="Saif S."/>
            <person name="Shea T."/>
            <person name="Shenoy N."/>
            <person name="Sisk P."/>
            <person name="Stolte C."/>
            <person name="Sykes S."/>
            <person name="White J."/>
            <person name="Yandava C."/>
            <person name="Burger G."/>
            <person name="Gray M.W."/>
            <person name="Holland P.W.H."/>
            <person name="King N."/>
            <person name="Lang F.B.F."/>
            <person name="Roger A.J."/>
            <person name="Ruiz-Trillo I."/>
            <person name="Haas B."/>
            <person name="Nusbaum C."/>
            <person name="Birren B."/>
        </authorList>
    </citation>
    <scope>NUCLEOTIDE SEQUENCE [LARGE SCALE GENOMIC DNA]</scope>
    <source>
        <strain evidence="2 3">JP610</strain>
    </source>
</reference>
<name>A0A0L0GC50_9EUKA</name>
<dbReference type="RefSeq" id="XP_014160396.1">
    <property type="nucleotide sequence ID" value="XM_014304921.1"/>
</dbReference>
<organism evidence="2 3">
    <name type="scientific">Sphaeroforma arctica JP610</name>
    <dbReference type="NCBI Taxonomy" id="667725"/>
    <lineage>
        <taxon>Eukaryota</taxon>
        <taxon>Ichthyosporea</taxon>
        <taxon>Ichthyophonida</taxon>
        <taxon>Sphaeroforma</taxon>
    </lineage>
</organism>
<evidence type="ECO:0000313" key="2">
    <source>
        <dbReference type="EMBL" id="KNC86494.1"/>
    </source>
</evidence>
<feature type="compositionally biased region" description="Basic and acidic residues" evidence="1">
    <location>
        <begin position="80"/>
        <end position="92"/>
    </location>
</feature>
<dbReference type="GeneID" id="25901869"/>
<keyword evidence="3" id="KW-1185">Reference proteome</keyword>
<evidence type="ECO:0000256" key="1">
    <source>
        <dbReference type="SAM" id="MobiDB-lite"/>
    </source>
</evidence>
<dbReference type="AlphaFoldDB" id="A0A0L0GC50"/>
<protein>
    <submittedName>
        <fullName evidence="2">Uncharacterized protein</fullName>
    </submittedName>
</protein>
<feature type="region of interest" description="Disordered" evidence="1">
    <location>
        <begin position="57"/>
        <end position="99"/>
    </location>
</feature>
<accession>A0A0L0GC50</accession>
<dbReference type="EMBL" id="KQ241649">
    <property type="protein sequence ID" value="KNC86494.1"/>
    <property type="molecule type" value="Genomic_DNA"/>
</dbReference>
<sequence>MKPHESFIAETSESEHFKGVGVAYIECRWVSDAPSVPADSLTAAESETNEAAFEAPLAASVEDSEPTVSEAASEPAVGEKASEPAEREELTHPRARRNI</sequence>